<protein>
    <recommendedName>
        <fullName evidence="2">VOC domain-containing protein</fullName>
    </recommendedName>
</protein>
<dbReference type="InterPro" id="IPR029068">
    <property type="entry name" value="Glyas_Bleomycin-R_OHBP_Dase"/>
</dbReference>
<dbReference type="GO" id="GO:0046491">
    <property type="term" value="P:L-methylmalonyl-CoA metabolic process"/>
    <property type="evidence" value="ECO:0007669"/>
    <property type="project" value="TreeGrafter"/>
</dbReference>
<dbReference type="PANTHER" id="PTHR43048">
    <property type="entry name" value="METHYLMALONYL-COA EPIMERASE"/>
    <property type="match status" value="1"/>
</dbReference>
<gene>
    <name evidence="3" type="ORF">METZ01_LOCUS135672</name>
</gene>
<evidence type="ECO:0000313" key="3">
    <source>
        <dbReference type="EMBL" id="SVA82818.1"/>
    </source>
</evidence>
<reference evidence="3" key="1">
    <citation type="submission" date="2018-05" db="EMBL/GenBank/DDBJ databases">
        <authorList>
            <person name="Lanie J.A."/>
            <person name="Ng W.-L."/>
            <person name="Kazmierczak K.M."/>
            <person name="Andrzejewski T.M."/>
            <person name="Davidsen T.M."/>
            <person name="Wayne K.J."/>
            <person name="Tettelin H."/>
            <person name="Glass J.I."/>
            <person name="Rusch D."/>
            <person name="Podicherti R."/>
            <person name="Tsui H.-C.T."/>
            <person name="Winkler M.E."/>
        </authorList>
    </citation>
    <scope>NUCLEOTIDE SEQUENCE</scope>
</reference>
<dbReference type="PROSITE" id="PS51819">
    <property type="entry name" value="VOC"/>
    <property type="match status" value="1"/>
</dbReference>
<dbReference type="InterPro" id="IPR051785">
    <property type="entry name" value="MMCE/EMCE_epimerase"/>
</dbReference>
<dbReference type="EMBL" id="UINC01019545">
    <property type="protein sequence ID" value="SVA82818.1"/>
    <property type="molecule type" value="Genomic_DNA"/>
</dbReference>
<dbReference type="AlphaFoldDB" id="A0A381Z0K0"/>
<keyword evidence="1" id="KW-0479">Metal-binding</keyword>
<organism evidence="3">
    <name type="scientific">marine metagenome</name>
    <dbReference type="NCBI Taxonomy" id="408172"/>
    <lineage>
        <taxon>unclassified sequences</taxon>
        <taxon>metagenomes</taxon>
        <taxon>ecological metagenomes</taxon>
    </lineage>
</organism>
<dbReference type="Gene3D" id="3.10.180.10">
    <property type="entry name" value="2,3-Dihydroxybiphenyl 1,2-Dioxygenase, domain 1"/>
    <property type="match status" value="1"/>
</dbReference>
<dbReference type="GO" id="GO:0046872">
    <property type="term" value="F:metal ion binding"/>
    <property type="evidence" value="ECO:0007669"/>
    <property type="project" value="UniProtKB-KW"/>
</dbReference>
<evidence type="ECO:0000256" key="1">
    <source>
        <dbReference type="ARBA" id="ARBA00022723"/>
    </source>
</evidence>
<dbReference type="InterPro" id="IPR037523">
    <property type="entry name" value="VOC_core"/>
</dbReference>
<dbReference type="GO" id="GO:0004493">
    <property type="term" value="F:methylmalonyl-CoA epimerase activity"/>
    <property type="evidence" value="ECO:0007669"/>
    <property type="project" value="TreeGrafter"/>
</dbReference>
<feature type="domain" description="VOC" evidence="2">
    <location>
        <begin position="8"/>
        <end position="148"/>
    </location>
</feature>
<name>A0A381Z0K0_9ZZZZ</name>
<dbReference type="PANTHER" id="PTHR43048:SF3">
    <property type="entry name" value="METHYLMALONYL-COA EPIMERASE, MITOCHONDRIAL"/>
    <property type="match status" value="1"/>
</dbReference>
<sequence>MPNFNILATNHTSFTVSNLDRTVAFFRDALGFDVTSKAPRNPSLIERITGVEGANVMIAYVRGSGHSLELIEYAGPDDRSSVYPRPCDVGFAHVAYDVDDIDAAIGASSVHDVKPIGPVTVIDQGPNQGSRVAYLRDPDGITIEFIEKA</sequence>
<dbReference type="InterPro" id="IPR004360">
    <property type="entry name" value="Glyas_Fos-R_dOase_dom"/>
</dbReference>
<proteinExistence type="predicted"/>
<accession>A0A381Z0K0</accession>
<dbReference type="SUPFAM" id="SSF54593">
    <property type="entry name" value="Glyoxalase/Bleomycin resistance protein/Dihydroxybiphenyl dioxygenase"/>
    <property type="match status" value="1"/>
</dbReference>
<evidence type="ECO:0000259" key="2">
    <source>
        <dbReference type="PROSITE" id="PS51819"/>
    </source>
</evidence>
<dbReference type="Pfam" id="PF00903">
    <property type="entry name" value="Glyoxalase"/>
    <property type="match status" value="1"/>
</dbReference>